<dbReference type="Pfam" id="PF01595">
    <property type="entry name" value="CNNM"/>
    <property type="match status" value="1"/>
</dbReference>
<evidence type="ECO:0000313" key="13">
    <source>
        <dbReference type="Proteomes" id="UP000009011"/>
    </source>
</evidence>
<sequence>MAELLIYLTLALVVSFLCSIAEAVILSVSVPFIKTKETEGKKTAVYLKNLKSQIDRPLSAILTVNTIAHTVGAAGVGAQAVYLFGEVYFGLISAILTIMILFFSEIIPKTIGAVYWRKLALPSAIIIMAMIYIAYPFVIVSEFITRLISKNKKAQTMSRDEVVALAHLGKKEGVLKESESKVIDNLLKLNDLSVSAIMTPRTVLVTAPEETLLSEFVKRKEYLGFSRIPVYSENIDNITGYILNSDVLAKLAENSDEIKLKEIKRPILTFYENYSIPKAFEELILKKEHIALIVDEHGGTRGIITLEDIIEAMLGLEIMDEKDIEANLQLLAKKKWEARKKNLNIGGE</sequence>
<feature type="transmembrane region" description="Helical" evidence="9">
    <location>
        <begin position="58"/>
        <end position="81"/>
    </location>
</feature>
<feature type="transmembrane region" description="Helical" evidence="9">
    <location>
        <begin position="87"/>
        <end position="107"/>
    </location>
</feature>
<dbReference type="OrthoDB" id="9798188at2"/>
<keyword evidence="2 8" id="KW-0812">Transmembrane</keyword>
<evidence type="ECO:0000256" key="6">
    <source>
        <dbReference type="ARBA" id="ARBA00023136"/>
    </source>
</evidence>
<evidence type="ECO:0000256" key="2">
    <source>
        <dbReference type="ARBA" id="ARBA00022692"/>
    </source>
</evidence>
<dbReference type="RefSeq" id="WP_014855968.1">
    <property type="nucleotide sequence ID" value="NC_018178.1"/>
</dbReference>
<dbReference type="PROSITE" id="PS51846">
    <property type="entry name" value="CNNM"/>
    <property type="match status" value="1"/>
</dbReference>
<comment type="subcellular location">
    <subcellularLocation>
        <location evidence="1">Membrane</location>
        <topology evidence="1">Multi-pass membrane protein</topology>
    </subcellularLocation>
</comment>
<feature type="domain" description="CNNM transmembrane" evidence="11">
    <location>
        <begin position="1"/>
        <end position="179"/>
    </location>
</feature>
<dbReference type="InterPro" id="IPR046342">
    <property type="entry name" value="CBS_dom_sf"/>
</dbReference>
<organism evidence="12 13">
    <name type="scientific">Melioribacter roseus (strain DSM 23840 / JCM 17771 / VKM B-2668 / P3M-2)</name>
    <dbReference type="NCBI Taxonomy" id="1191523"/>
    <lineage>
        <taxon>Bacteria</taxon>
        <taxon>Pseudomonadati</taxon>
        <taxon>Ignavibacteriota</taxon>
        <taxon>Ignavibacteria</taxon>
        <taxon>Ignavibacteriales</taxon>
        <taxon>Melioribacteraceae</taxon>
        <taxon>Melioribacter</taxon>
    </lineage>
</organism>
<evidence type="ECO:0000259" key="10">
    <source>
        <dbReference type="PROSITE" id="PS51371"/>
    </source>
</evidence>
<feature type="domain" description="CBS" evidence="10">
    <location>
        <begin position="263"/>
        <end position="321"/>
    </location>
</feature>
<dbReference type="Gene3D" id="3.10.580.10">
    <property type="entry name" value="CBS-domain"/>
    <property type="match status" value="1"/>
</dbReference>
<feature type="domain" description="CBS" evidence="10">
    <location>
        <begin position="198"/>
        <end position="257"/>
    </location>
</feature>
<dbReference type="AlphaFoldDB" id="I6ZZW9"/>
<evidence type="ECO:0000313" key="12">
    <source>
        <dbReference type="EMBL" id="AFN74533.1"/>
    </source>
</evidence>
<evidence type="ECO:0000259" key="11">
    <source>
        <dbReference type="PROSITE" id="PS51846"/>
    </source>
</evidence>
<feature type="transmembrane region" description="Helical" evidence="9">
    <location>
        <begin position="119"/>
        <end position="138"/>
    </location>
</feature>
<reference evidence="12 13" key="1">
    <citation type="journal article" date="2013" name="PLoS ONE">
        <title>Genomic analysis of Melioribacter roseus, facultatively anaerobic organotrophic bacterium representing a novel deep lineage within Bacteriodetes/Chlorobi group.</title>
        <authorList>
            <person name="Kadnikov V.V."/>
            <person name="Mardanov A.V."/>
            <person name="Podosokorskaya O.A."/>
            <person name="Gavrilov S.N."/>
            <person name="Kublanov I.V."/>
            <person name="Beletsky A.V."/>
            <person name="Bonch-Osmolovskaya E.A."/>
            <person name="Ravin N.V."/>
        </authorList>
    </citation>
    <scope>NUCLEOTIDE SEQUENCE [LARGE SCALE GENOMIC DNA]</scope>
    <source>
        <strain evidence="13">JCM 17771 / P3M-2</strain>
    </source>
</reference>
<evidence type="ECO:0000256" key="9">
    <source>
        <dbReference type="SAM" id="Phobius"/>
    </source>
</evidence>
<dbReference type="PATRIC" id="fig|1191523.3.peg.1376"/>
<dbReference type="KEGG" id="mro:MROS_1296"/>
<dbReference type="GO" id="GO:0005886">
    <property type="term" value="C:plasma membrane"/>
    <property type="evidence" value="ECO:0007669"/>
    <property type="project" value="TreeGrafter"/>
</dbReference>
<evidence type="ECO:0000256" key="7">
    <source>
        <dbReference type="PROSITE-ProRule" id="PRU00703"/>
    </source>
</evidence>
<evidence type="ECO:0000256" key="5">
    <source>
        <dbReference type="ARBA" id="ARBA00023122"/>
    </source>
</evidence>
<dbReference type="STRING" id="1191523.MROS_1296"/>
<dbReference type="InterPro" id="IPR000644">
    <property type="entry name" value="CBS_dom"/>
</dbReference>
<feature type="transmembrane region" description="Helical" evidence="9">
    <location>
        <begin position="6"/>
        <end position="33"/>
    </location>
</feature>
<dbReference type="PANTHER" id="PTHR22777">
    <property type="entry name" value="HEMOLYSIN-RELATED"/>
    <property type="match status" value="1"/>
</dbReference>
<evidence type="ECO:0000256" key="8">
    <source>
        <dbReference type="PROSITE-ProRule" id="PRU01193"/>
    </source>
</evidence>
<dbReference type="PROSITE" id="PS51371">
    <property type="entry name" value="CBS"/>
    <property type="match status" value="2"/>
</dbReference>
<gene>
    <name evidence="12" type="ordered locus">MROS_1296</name>
</gene>
<dbReference type="SUPFAM" id="SSF54631">
    <property type="entry name" value="CBS-domain pair"/>
    <property type="match status" value="1"/>
</dbReference>
<keyword evidence="6 8" id="KW-0472">Membrane</keyword>
<dbReference type="CDD" id="cd04590">
    <property type="entry name" value="CBS_pair_CorC_HlyC_assoc"/>
    <property type="match status" value="1"/>
</dbReference>
<keyword evidence="13" id="KW-1185">Reference proteome</keyword>
<evidence type="ECO:0000256" key="4">
    <source>
        <dbReference type="ARBA" id="ARBA00022989"/>
    </source>
</evidence>
<dbReference type="EMBL" id="CP003557">
    <property type="protein sequence ID" value="AFN74533.1"/>
    <property type="molecule type" value="Genomic_DNA"/>
</dbReference>
<dbReference type="Pfam" id="PF00571">
    <property type="entry name" value="CBS"/>
    <property type="match status" value="1"/>
</dbReference>
<keyword evidence="3" id="KW-0677">Repeat</keyword>
<dbReference type="eggNOG" id="COG1253">
    <property type="taxonomic scope" value="Bacteria"/>
</dbReference>
<dbReference type="InterPro" id="IPR002550">
    <property type="entry name" value="CNNM"/>
</dbReference>
<dbReference type="Proteomes" id="UP000009011">
    <property type="component" value="Chromosome"/>
</dbReference>
<evidence type="ECO:0000256" key="3">
    <source>
        <dbReference type="ARBA" id="ARBA00022737"/>
    </source>
</evidence>
<dbReference type="HOGENOM" id="CLU_015237_4_1_10"/>
<evidence type="ECO:0000256" key="1">
    <source>
        <dbReference type="ARBA" id="ARBA00004141"/>
    </source>
</evidence>
<keyword evidence="5 7" id="KW-0129">CBS domain</keyword>
<accession>I6ZZW9</accession>
<dbReference type="PANTHER" id="PTHR22777:SF4">
    <property type="entry name" value="UPF0053 PROTEIN SLL1254"/>
    <property type="match status" value="1"/>
</dbReference>
<dbReference type="InterPro" id="IPR044751">
    <property type="entry name" value="Ion_transp-like_CBS"/>
</dbReference>
<proteinExistence type="predicted"/>
<name>I6ZZW9_MELRP</name>
<protein>
    <submittedName>
        <fullName evidence="12">CBS domain protein</fullName>
    </submittedName>
</protein>
<keyword evidence="4 8" id="KW-1133">Transmembrane helix</keyword>